<keyword evidence="3" id="KW-0949">S-adenosyl-L-methionine</keyword>
<dbReference type="AlphaFoldDB" id="A0A2D2CY71"/>
<dbReference type="CDD" id="cd02440">
    <property type="entry name" value="AdoMet_MTases"/>
    <property type="match status" value="1"/>
</dbReference>
<keyword evidence="1" id="KW-0489">Methyltransferase</keyword>
<feature type="domain" description="Methyltransferase" evidence="4">
    <location>
        <begin position="73"/>
        <end position="192"/>
    </location>
</feature>
<keyword evidence="7" id="KW-1185">Reference proteome</keyword>
<feature type="domain" description="Protein arginine N-methyltransferase" evidence="5">
    <location>
        <begin position="235"/>
        <end position="327"/>
    </location>
</feature>
<dbReference type="InterPro" id="IPR025714">
    <property type="entry name" value="Methyltranfer_dom"/>
</dbReference>
<dbReference type="STRING" id="595536.GCA_000178815_03753"/>
<dbReference type="InterPro" id="IPR025799">
    <property type="entry name" value="Arg_MeTrfase"/>
</dbReference>
<dbReference type="SUPFAM" id="SSF53335">
    <property type="entry name" value="S-adenosyl-L-methionine-dependent methyltransferases"/>
    <property type="match status" value="1"/>
</dbReference>
<gene>
    <name evidence="6" type="ORF">CQW49_07020</name>
</gene>
<sequence>MQKLHKTARRLVACLARLEGRFHSWFVDASPFSAYLYDRKNAREFANVFCHEAMLADKVRVDAYREGIRRGVKKGDVVVDIGAGSGILSFLAARSAQKVYAIEHADVIDMARRIGADNGIGNVEFIARNSRDVTLPCRADVIVHEQIGGENPLSENMIANLLDARRRLLKPGGRIIPNRFDIFIEPIQLKDEYAVELLWEMNIADIDFRSTAPARRPMSGEQVTSHERRTISVAMVEQCLCDPQPILSFDLETMEESDIPNRLRYRNIAARDGRIDGLCIYFKASFADDLAIETAPTGPVTSWAMLMYRLERTYVARGEAVEYDLEMGSILNDCSWSFTWLRPQAGRSRSGLAAALSFEVARARGSV</sequence>
<dbReference type="Proteomes" id="UP000230709">
    <property type="component" value="Chromosome"/>
</dbReference>
<dbReference type="GO" id="GO:0042054">
    <property type="term" value="F:histone methyltransferase activity"/>
    <property type="evidence" value="ECO:0007669"/>
    <property type="project" value="TreeGrafter"/>
</dbReference>
<dbReference type="PROSITE" id="PS51678">
    <property type="entry name" value="SAM_MT_PRMT"/>
    <property type="match status" value="1"/>
</dbReference>
<protein>
    <submittedName>
        <fullName evidence="6">Uncharacterized protein</fullName>
    </submittedName>
</protein>
<dbReference type="GO" id="GO:0032259">
    <property type="term" value="P:methylation"/>
    <property type="evidence" value="ECO:0007669"/>
    <property type="project" value="UniProtKB-KW"/>
</dbReference>
<reference evidence="7" key="1">
    <citation type="submission" date="2017-10" db="EMBL/GenBank/DDBJ databases">
        <title>Completed PacBio SMRT sequence of Methylosinus trichosporium OB3b reveals presence of a third large plasmid.</title>
        <authorList>
            <person name="Charles T.C."/>
            <person name="Lynch M.D.J."/>
            <person name="Heil J.R."/>
            <person name="Cheng J."/>
        </authorList>
    </citation>
    <scope>NUCLEOTIDE SEQUENCE [LARGE SCALE GENOMIC DNA]</scope>
    <source>
        <strain evidence="7">OB3b</strain>
    </source>
</reference>
<name>A0A2D2CY71_METT3</name>
<evidence type="ECO:0000256" key="1">
    <source>
        <dbReference type="ARBA" id="ARBA00022603"/>
    </source>
</evidence>
<dbReference type="EMBL" id="CP023737">
    <property type="protein sequence ID" value="ATQ67666.1"/>
    <property type="molecule type" value="Genomic_DNA"/>
</dbReference>
<evidence type="ECO:0000256" key="3">
    <source>
        <dbReference type="ARBA" id="ARBA00022691"/>
    </source>
</evidence>
<dbReference type="RefSeq" id="WP_024749915.1">
    <property type="nucleotide sequence ID" value="NZ_ADVE02000001.1"/>
</dbReference>
<dbReference type="InterPro" id="IPR055135">
    <property type="entry name" value="PRMT_dom"/>
</dbReference>
<organism evidence="6 7">
    <name type="scientific">Methylosinus trichosporium (strain ATCC 35070 / NCIMB 11131 / UNIQEM 75 / OB3b)</name>
    <dbReference type="NCBI Taxonomy" id="595536"/>
    <lineage>
        <taxon>Bacteria</taxon>
        <taxon>Pseudomonadati</taxon>
        <taxon>Pseudomonadota</taxon>
        <taxon>Alphaproteobacteria</taxon>
        <taxon>Hyphomicrobiales</taxon>
        <taxon>Methylocystaceae</taxon>
        <taxon>Methylosinus</taxon>
    </lineage>
</organism>
<dbReference type="GO" id="GO:0016274">
    <property type="term" value="F:protein-arginine N-methyltransferase activity"/>
    <property type="evidence" value="ECO:0007669"/>
    <property type="project" value="InterPro"/>
</dbReference>
<accession>A0A2D2CY71</accession>
<keyword evidence="2" id="KW-0808">Transferase</keyword>
<dbReference type="KEGG" id="mtw:CQW49_07020"/>
<dbReference type="Pfam" id="PF13847">
    <property type="entry name" value="Methyltransf_31"/>
    <property type="match status" value="1"/>
</dbReference>
<evidence type="ECO:0000259" key="5">
    <source>
        <dbReference type="Pfam" id="PF22528"/>
    </source>
</evidence>
<dbReference type="Gene3D" id="2.70.160.11">
    <property type="entry name" value="Hnrnp arginine n-methyltransferase1"/>
    <property type="match status" value="1"/>
</dbReference>
<dbReference type="Gene3D" id="3.40.50.150">
    <property type="entry name" value="Vaccinia Virus protein VP39"/>
    <property type="match status" value="1"/>
</dbReference>
<evidence type="ECO:0000256" key="2">
    <source>
        <dbReference type="ARBA" id="ARBA00022679"/>
    </source>
</evidence>
<dbReference type="PANTHER" id="PTHR11006:SF4">
    <property type="entry name" value="PROTEIN ARGININE N-METHYLTRANSFERASE 7"/>
    <property type="match status" value="1"/>
</dbReference>
<dbReference type="Pfam" id="PF22528">
    <property type="entry name" value="PRMT_C"/>
    <property type="match status" value="1"/>
</dbReference>
<evidence type="ECO:0000313" key="6">
    <source>
        <dbReference type="EMBL" id="ATQ67666.1"/>
    </source>
</evidence>
<dbReference type="InterPro" id="IPR029063">
    <property type="entry name" value="SAM-dependent_MTases_sf"/>
</dbReference>
<proteinExistence type="predicted"/>
<dbReference type="PANTHER" id="PTHR11006">
    <property type="entry name" value="PROTEIN ARGININE N-METHYLTRANSFERASE"/>
    <property type="match status" value="1"/>
</dbReference>
<evidence type="ECO:0000259" key="4">
    <source>
        <dbReference type="Pfam" id="PF13847"/>
    </source>
</evidence>
<evidence type="ECO:0000313" key="7">
    <source>
        <dbReference type="Proteomes" id="UP000230709"/>
    </source>
</evidence>